<dbReference type="HOGENOM" id="CLU_031812_0_1_9"/>
<dbReference type="Proteomes" id="UP000018227">
    <property type="component" value="Unassembled WGS sequence"/>
</dbReference>
<dbReference type="NCBIfam" id="TIGR01891">
    <property type="entry name" value="amidohydrolases"/>
    <property type="match status" value="1"/>
</dbReference>
<dbReference type="Pfam" id="PF01546">
    <property type="entry name" value="Peptidase_M20"/>
    <property type="match status" value="1"/>
</dbReference>
<dbReference type="RefSeq" id="WP_023355823.1">
    <property type="nucleotide sequence ID" value="NZ_KI535370.1"/>
</dbReference>
<comment type="caution">
    <text evidence="2">The sequence shown here is derived from an EMBL/GenBank/DDBJ whole genome shotgun (WGS) entry which is preliminary data.</text>
</comment>
<dbReference type="InterPro" id="IPR017145">
    <property type="entry name" value="Aminobenzoyl-glu_utiliz_pB"/>
</dbReference>
<dbReference type="GO" id="GO:0046657">
    <property type="term" value="P:folic acid catabolic process"/>
    <property type="evidence" value="ECO:0007669"/>
    <property type="project" value="TreeGrafter"/>
</dbReference>
<dbReference type="GO" id="GO:0071713">
    <property type="term" value="F:para-aminobenzoyl-glutamate hydrolase activity"/>
    <property type="evidence" value="ECO:0007669"/>
    <property type="project" value="TreeGrafter"/>
</dbReference>
<dbReference type="OrthoDB" id="9781032at2"/>
<evidence type="ECO:0000313" key="3">
    <source>
        <dbReference type="Proteomes" id="UP000018227"/>
    </source>
</evidence>
<dbReference type="eggNOG" id="COG1473">
    <property type="taxonomic scope" value="Bacteria"/>
</dbReference>
<keyword evidence="2" id="KW-0378">Hydrolase</keyword>
<dbReference type="InterPro" id="IPR036264">
    <property type="entry name" value="Bact_exopeptidase_dim_dom"/>
</dbReference>
<dbReference type="InterPro" id="IPR002933">
    <property type="entry name" value="Peptidase_M20"/>
</dbReference>
<dbReference type="FunFam" id="3.30.70.360:FF:000004">
    <property type="entry name" value="Peptidase M20 domain-containing protein 2"/>
    <property type="match status" value="1"/>
</dbReference>
<dbReference type="EMBL" id="ACIL03000019">
    <property type="protein sequence ID" value="ESL01862.1"/>
    <property type="molecule type" value="Genomic_DNA"/>
</dbReference>
<name>V2Y1B6_9FIRM</name>
<dbReference type="Gene3D" id="3.40.630.10">
    <property type="entry name" value="Zn peptidases"/>
    <property type="match status" value="2"/>
</dbReference>
<dbReference type="STRING" id="592026.GCWU0000282_002981"/>
<dbReference type="GO" id="GO:0016805">
    <property type="term" value="F:dipeptidase activity"/>
    <property type="evidence" value="ECO:0007669"/>
    <property type="project" value="TreeGrafter"/>
</dbReference>
<gene>
    <name evidence="2" type="ORF">GCWU0000282_002981</name>
</gene>
<sequence length="479" mass="51489">MDTKQVINEIDKMSATFTKVSDEIWKYAELSVKEFKSAGLYVDVLKELGFEVEAPFAGIKTAFKGVYGSGKPVIGILAEYDALSGLSQKAGVAKRSEIVKGGSGHGCGHNMLGAGSLAAAYGIKKYLEDKKGKGTVIFYGCPGEEGGAAKAFMARDGVFSELDIALTWHPSDSNEVVTGTCNSCIQTEYRFKGIASHAAGAPESGRSALDAVQLMNLGVEFMREHMPDSARIHYAITDGGGASPNVVQPHARVLYMVRSKLAKDALALQERVDNIAKGAALMTGTKLTKVFIDGCSNTVPNKVLEEVLYKNFEKIGVPKHTKEEKEFAAKICKSYEIVSDRLPGSCTYESEEQMKKVEELSKNGSLPLNDFLMPYMHSNKQSMGSTDVGDVSWLVPTAQIHAVTFASNSPGHSWQNVSCGGSSIGHKGLLAAGKVLASTAIELYENPDIIKKAKAEFEKKTEGGYFCPVPKKAVLKAVE</sequence>
<proteinExistence type="predicted"/>
<keyword evidence="3" id="KW-1185">Reference proteome</keyword>
<dbReference type="SUPFAM" id="SSF55031">
    <property type="entry name" value="Bacterial exopeptidase dimerisation domain"/>
    <property type="match status" value="1"/>
</dbReference>
<feature type="domain" description="Peptidase M20 dimerisation" evidence="1">
    <location>
        <begin position="190"/>
        <end position="277"/>
    </location>
</feature>
<accession>V2Y1B6</accession>
<dbReference type="InterPro" id="IPR052030">
    <property type="entry name" value="Peptidase_M20/M20A_hydrolases"/>
</dbReference>
<evidence type="ECO:0000259" key="1">
    <source>
        <dbReference type="Pfam" id="PF07687"/>
    </source>
</evidence>
<dbReference type="SUPFAM" id="SSF53187">
    <property type="entry name" value="Zn-dependent exopeptidases"/>
    <property type="match status" value="1"/>
</dbReference>
<dbReference type="PANTHER" id="PTHR30575">
    <property type="entry name" value="PEPTIDASE M20"/>
    <property type="match status" value="1"/>
</dbReference>
<dbReference type="PANTHER" id="PTHR30575:SF0">
    <property type="entry name" value="XAA-ARG DIPEPTIDASE"/>
    <property type="match status" value="1"/>
</dbReference>
<evidence type="ECO:0000313" key="2">
    <source>
        <dbReference type="EMBL" id="ESL01862.1"/>
    </source>
</evidence>
<dbReference type="PIRSF" id="PIRSF037227">
    <property type="entry name" value="Aminobenzoyl-glu_utiliz_pB"/>
    <property type="match status" value="1"/>
</dbReference>
<dbReference type="Pfam" id="PF07687">
    <property type="entry name" value="M20_dimer"/>
    <property type="match status" value="1"/>
</dbReference>
<reference evidence="2 3" key="1">
    <citation type="submission" date="2013-06" db="EMBL/GenBank/DDBJ databases">
        <authorList>
            <person name="Weinstock G."/>
            <person name="Sodergren E."/>
            <person name="Clifton S."/>
            <person name="Fulton L."/>
            <person name="Fulton B."/>
            <person name="Courtney L."/>
            <person name="Fronick C."/>
            <person name="Harrison M."/>
            <person name="Strong C."/>
            <person name="Farmer C."/>
            <person name="Delahaunty K."/>
            <person name="Markovic C."/>
            <person name="Hall O."/>
            <person name="Minx P."/>
            <person name="Tomlinson C."/>
            <person name="Mitreva M."/>
            <person name="Nelson J."/>
            <person name="Hou S."/>
            <person name="Wollam A."/>
            <person name="Pepin K.H."/>
            <person name="Johnson M."/>
            <person name="Bhonagiri V."/>
            <person name="Nash W.E."/>
            <person name="Warren W."/>
            <person name="Chinwalla A."/>
            <person name="Mardis E.R."/>
            <person name="Wilson R.K."/>
        </authorList>
    </citation>
    <scope>NUCLEOTIDE SEQUENCE [LARGE SCALE GENOMIC DNA]</scope>
    <source>
        <strain evidence="2 3">ATCC 51271</strain>
    </source>
</reference>
<dbReference type="InterPro" id="IPR011650">
    <property type="entry name" value="Peptidase_M20_dimer"/>
</dbReference>
<dbReference type="AlphaFoldDB" id="V2Y1B6"/>
<dbReference type="InterPro" id="IPR017439">
    <property type="entry name" value="Amidohydrolase"/>
</dbReference>
<organism evidence="2 3">
    <name type="scientific">Catonella morbi ATCC 51271</name>
    <dbReference type="NCBI Taxonomy" id="592026"/>
    <lineage>
        <taxon>Bacteria</taxon>
        <taxon>Bacillati</taxon>
        <taxon>Bacillota</taxon>
        <taxon>Clostridia</taxon>
        <taxon>Lachnospirales</taxon>
        <taxon>Lachnospiraceae</taxon>
        <taxon>Catonella</taxon>
    </lineage>
</organism>
<dbReference type="GO" id="GO:0005737">
    <property type="term" value="C:cytoplasm"/>
    <property type="evidence" value="ECO:0007669"/>
    <property type="project" value="TreeGrafter"/>
</dbReference>
<protein>
    <submittedName>
        <fullName evidence="2">Amidohydrolase</fullName>
    </submittedName>
</protein>
<dbReference type="CDD" id="cd05673">
    <property type="entry name" value="M20_Acy1L2_AbgB"/>
    <property type="match status" value="1"/>
</dbReference>
<dbReference type="Gene3D" id="3.30.70.360">
    <property type="match status" value="1"/>
</dbReference>